<gene>
    <name evidence="3" type="ORF">C8A04DRAFT_35787</name>
</gene>
<feature type="region of interest" description="Disordered" evidence="1">
    <location>
        <begin position="126"/>
        <end position="145"/>
    </location>
</feature>
<keyword evidence="4" id="KW-1185">Reference proteome</keyword>
<feature type="region of interest" description="Disordered" evidence="1">
    <location>
        <begin position="251"/>
        <end position="276"/>
    </location>
</feature>
<feature type="compositionally biased region" description="Gly residues" evidence="1">
    <location>
        <begin position="251"/>
        <end position="263"/>
    </location>
</feature>
<reference evidence="3" key="1">
    <citation type="journal article" date="2023" name="Mol. Phylogenet. Evol.">
        <title>Genome-scale phylogeny and comparative genomics of the fungal order Sordariales.</title>
        <authorList>
            <person name="Hensen N."/>
            <person name="Bonometti L."/>
            <person name="Westerberg I."/>
            <person name="Brannstrom I.O."/>
            <person name="Guillou S."/>
            <person name="Cros-Aarteil S."/>
            <person name="Calhoun S."/>
            <person name="Haridas S."/>
            <person name="Kuo A."/>
            <person name="Mondo S."/>
            <person name="Pangilinan J."/>
            <person name="Riley R."/>
            <person name="LaButti K."/>
            <person name="Andreopoulos B."/>
            <person name="Lipzen A."/>
            <person name="Chen C."/>
            <person name="Yan M."/>
            <person name="Daum C."/>
            <person name="Ng V."/>
            <person name="Clum A."/>
            <person name="Steindorff A."/>
            <person name="Ohm R.A."/>
            <person name="Martin F."/>
            <person name="Silar P."/>
            <person name="Natvig D.O."/>
            <person name="Lalanne C."/>
            <person name="Gautier V."/>
            <person name="Ament-Velasquez S.L."/>
            <person name="Kruys A."/>
            <person name="Hutchinson M.I."/>
            <person name="Powell A.J."/>
            <person name="Barry K."/>
            <person name="Miller A.N."/>
            <person name="Grigoriev I.V."/>
            <person name="Debuchy R."/>
            <person name="Gladieux P."/>
            <person name="Hiltunen Thoren M."/>
            <person name="Johannesson H."/>
        </authorList>
    </citation>
    <scope>NUCLEOTIDE SEQUENCE</scope>
    <source>
        <strain evidence="3">CBS 141.50</strain>
    </source>
</reference>
<comment type="caution">
    <text evidence="3">The sequence shown here is derived from an EMBL/GenBank/DDBJ whole genome shotgun (WGS) entry which is preliminary data.</text>
</comment>
<evidence type="ECO:0000313" key="4">
    <source>
        <dbReference type="Proteomes" id="UP001302676"/>
    </source>
</evidence>
<name>A0AAN6ZNZ9_9PEZI</name>
<feature type="chain" id="PRO_5042991819" evidence="2">
    <location>
        <begin position="21"/>
        <end position="407"/>
    </location>
</feature>
<evidence type="ECO:0000256" key="1">
    <source>
        <dbReference type="SAM" id="MobiDB-lite"/>
    </source>
</evidence>
<sequence>MHLKLPSIIPSLLLATQAQAFRVTFYLGSQCRGARLGSGSYVYPGYSYPDACHNVPPNAISATIEPEELDEESNNVAFWKTCSRDLVASSDDNCVNFQGATRFSIREDWTVPGKRSVPSSATALTEARAGAIDPAPPTQKARARGRARILANAPWSAEQARHRQLLKVPEASALGSLSPYFDPDLLAEAGFGHGNVSEVFGKTVRWQQVALGITVGVPVDEWDDAVHVKSEAFVPYGDVVQSAGLEVRDGCGGGGGGGSGGGASEEEEEEEEGVCHSSWGLVERAEHEKRWDYASCRSLLTCVRDTVGGEWVRLADGWAQGVACADRIKAFGTTLYDYVHQFPVTCEVVKLAAGGVNAFVDSILEAANAGDENVARTDITMGNGHILVLYGRVFPRDAQPPTDLCPA</sequence>
<keyword evidence="2" id="KW-0732">Signal</keyword>
<evidence type="ECO:0000256" key="2">
    <source>
        <dbReference type="SAM" id="SignalP"/>
    </source>
</evidence>
<proteinExistence type="predicted"/>
<organism evidence="3 4">
    <name type="scientific">Dichotomopilus funicola</name>
    <dbReference type="NCBI Taxonomy" id="1934379"/>
    <lineage>
        <taxon>Eukaryota</taxon>
        <taxon>Fungi</taxon>
        <taxon>Dikarya</taxon>
        <taxon>Ascomycota</taxon>
        <taxon>Pezizomycotina</taxon>
        <taxon>Sordariomycetes</taxon>
        <taxon>Sordariomycetidae</taxon>
        <taxon>Sordariales</taxon>
        <taxon>Chaetomiaceae</taxon>
        <taxon>Dichotomopilus</taxon>
    </lineage>
</organism>
<dbReference type="EMBL" id="MU853568">
    <property type="protein sequence ID" value="KAK4145522.1"/>
    <property type="molecule type" value="Genomic_DNA"/>
</dbReference>
<dbReference type="GeneID" id="87819913"/>
<dbReference type="Proteomes" id="UP001302676">
    <property type="component" value="Unassembled WGS sequence"/>
</dbReference>
<accession>A0AAN6ZNZ9</accession>
<feature type="signal peptide" evidence="2">
    <location>
        <begin position="1"/>
        <end position="20"/>
    </location>
</feature>
<protein>
    <submittedName>
        <fullName evidence="3">Uncharacterized protein</fullName>
    </submittedName>
</protein>
<dbReference type="RefSeq" id="XP_062638893.1">
    <property type="nucleotide sequence ID" value="XM_062783300.1"/>
</dbReference>
<reference evidence="3" key="2">
    <citation type="submission" date="2023-05" db="EMBL/GenBank/DDBJ databases">
        <authorList>
            <consortium name="Lawrence Berkeley National Laboratory"/>
            <person name="Steindorff A."/>
            <person name="Hensen N."/>
            <person name="Bonometti L."/>
            <person name="Westerberg I."/>
            <person name="Brannstrom I.O."/>
            <person name="Guillou S."/>
            <person name="Cros-Aarteil S."/>
            <person name="Calhoun S."/>
            <person name="Haridas S."/>
            <person name="Kuo A."/>
            <person name="Mondo S."/>
            <person name="Pangilinan J."/>
            <person name="Riley R."/>
            <person name="Labutti K."/>
            <person name="Andreopoulos B."/>
            <person name="Lipzen A."/>
            <person name="Chen C."/>
            <person name="Yanf M."/>
            <person name="Daum C."/>
            <person name="Ng V."/>
            <person name="Clum A."/>
            <person name="Ohm R."/>
            <person name="Martin F."/>
            <person name="Silar P."/>
            <person name="Natvig D."/>
            <person name="Lalanne C."/>
            <person name="Gautier V."/>
            <person name="Ament-Velasquez S.L."/>
            <person name="Kruys A."/>
            <person name="Hutchinson M.I."/>
            <person name="Powell A.J."/>
            <person name="Barry K."/>
            <person name="Miller A.N."/>
            <person name="Grigoriev I.V."/>
            <person name="Debuchy R."/>
            <person name="Gladieux P."/>
            <person name="Thoren M.H."/>
            <person name="Johannesson H."/>
        </authorList>
    </citation>
    <scope>NUCLEOTIDE SEQUENCE</scope>
    <source>
        <strain evidence="3">CBS 141.50</strain>
    </source>
</reference>
<dbReference type="AlphaFoldDB" id="A0AAN6ZNZ9"/>
<evidence type="ECO:0000313" key="3">
    <source>
        <dbReference type="EMBL" id="KAK4145522.1"/>
    </source>
</evidence>